<dbReference type="EMBL" id="LAZR01005755">
    <property type="protein sequence ID" value="KKM97365.1"/>
    <property type="molecule type" value="Genomic_DNA"/>
</dbReference>
<evidence type="ECO:0000313" key="1">
    <source>
        <dbReference type="EMBL" id="KKM97365.1"/>
    </source>
</evidence>
<organism evidence="1">
    <name type="scientific">marine sediment metagenome</name>
    <dbReference type="NCBI Taxonomy" id="412755"/>
    <lineage>
        <taxon>unclassified sequences</taxon>
        <taxon>metagenomes</taxon>
        <taxon>ecological metagenomes</taxon>
    </lineage>
</organism>
<sequence>MSQNNLIIIDITDYEKTILNSSSKLKEIEGNGKLVVKNPSQSSRLWNMVCDTKEDMDTTLESRVLSVGTLSPSQEFNKEYGIKELKDPCLRVEEVFDTDITDPDKINNAFLFENDNKGSLKLTLENTLDIPISDIKVLRDMPDYIQEIQLEKPNFGEIKLKVEDNKRFLSWEIPTLEGKNTAVLELPFTVNMKERNEQMLGGLNVKYLINNHKLTLMDPEVRGLTDSLSGIDRDEGATPGIWDCNVEFINESEFQVKLEDAKVTHTIPTGTEHVVSETPDKVLNPEESWDFDFQVEAKDVPELSSEIVFVPLYVVIPRVIGEIIKETTIYQVLSATIDKEINPAEVDAFANTDMKIVNTIVNTGSSKINKIFVTDDLPPDFAPPFIEEIKIALADIDISSREEYIRNISLAPTDQNPDHSHQIILDLNNLENEFLPDKKMIISYPLKARNPRPPTETTYKTPIKIEANSPVEGKFFIKSPDVEPEIKVRYAKRKLKTLKSIKPGMTEGEFSISVRVQNKGDVEFQNLLVKDFIPAGFSLTEFKPPEGATHEVVDVEGKTELQVKFPEVKGGASVNINYTCTGSGDYPRSEPKVIVIGRKTLESIEAAKAETGVQDAHVDDLSSIKIHDIFAELLKTVDQAPSGVRFGDLLEEKRDLLPPGPILHQMLSFAKEMKALGEKIIVGPLRDDVVYKLKDFQTKYN</sequence>
<protein>
    <recommendedName>
        <fullName evidence="2">DUF11 domain-containing protein</fullName>
    </recommendedName>
</protein>
<reference evidence="1" key="1">
    <citation type="journal article" date="2015" name="Nature">
        <title>Complex archaea that bridge the gap between prokaryotes and eukaryotes.</title>
        <authorList>
            <person name="Spang A."/>
            <person name="Saw J.H."/>
            <person name="Jorgensen S.L."/>
            <person name="Zaremba-Niedzwiedzka K."/>
            <person name="Martijn J."/>
            <person name="Lind A.E."/>
            <person name="van Eijk R."/>
            <person name="Schleper C."/>
            <person name="Guy L."/>
            <person name="Ettema T.J."/>
        </authorList>
    </citation>
    <scope>NUCLEOTIDE SEQUENCE</scope>
</reference>
<dbReference type="AlphaFoldDB" id="A0A0F9P8N0"/>
<accession>A0A0F9P8N0</accession>
<name>A0A0F9P8N0_9ZZZZ</name>
<proteinExistence type="predicted"/>
<comment type="caution">
    <text evidence="1">The sequence shown here is derived from an EMBL/GenBank/DDBJ whole genome shotgun (WGS) entry which is preliminary data.</text>
</comment>
<evidence type="ECO:0008006" key="2">
    <source>
        <dbReference type="Google" id="ProtNLM"/>
    </source>
</evidence>
<gene>
    <name evidence="1" type="ORF">LCGC14_1168790</name>
</gene>